<accession>A0AAD4T9K6</accession>
<evidence type="ECO:0000256" key="2">
    <source>
        <dbReference type="ARBA" id="ARBA00022857"/>
    </source>
</evidence>
<protein>
    <submittedName>
        <fullName evidence="4">Uncharacterized protein</fullName>
    </submittedName>
</protein>
<dbReference type="AlphaFoldDB" id="A0AAD4T9K6"/>
<dbReference type="PANTHER" id="PTHR43490">
    <property type="entry name" value="(+)-NEOMENTHOL DEHYDROGENASE"/>
    <property type="match status" value="1"/>
</dbReference>
<reference evidence="4" key="1">
    <citation type="submission" date="2022-04" db="EMBL/GenBank/DDBJ databases">
        <title>A functionally conserved STORR gene fusion in Papaver species that diverged 16.8 million years ago.</title>
        <authorList>
            <person name="Catania T."/>
        </authorList>
    </citation>
    <scope>NUCLEOTIDE SEQUENCE</scope>
    <source>
        <strain evidence="4">S-188037</strain>
    </source>
</reference>
<evidence type="ECO:0000256" key="1">
    <source>
        <dbReference type="ARBA" id="ARBA00006484"/>
    </source>
</evidence>
<dbReference type="PANTHER" id="PTHR43490:SF73">
    <property type="entry name" value="OS07G0685800 PROTEIN"/>
    <property type="match status" value="1"/>
</dbReference>
<sequence>MFAVVTGTKKGIWHEIIRILALECVTVVLTARDEKIGSNTVSLLVKSGLENVFFYQLDVQDQSSADSLAKYVQTQFGRLDILQVLVSFV</sequence>
<evidence type="ECO:0000256" key="3">
    <source>
        <dbReference type="ARBA" id="ARBA00023002"/>
    </source>
</evidence>
<proteinExistence type="inferred from homology"/>
<dbReference type="Pfam" id="PF00106">
    <property type="entry name" value="adh_short"/>
    <property type="match status" value="1"/>
</dbReference>
<comment type="caution">
    <text evidence="4">The sequence shown here is derived from an EMBL/GenBank/DDBJ whole genome shotgun (WGS) entry which is preliminary data.</text>
</comment>
<gene>
    <name evidence="4" type="ORF">MKW98_021588</name>
</gene>
<dbReference type="GO" id="GO:0016020">
    <property type="term" value="C:membrane"/>
    <property type="evidence" value="ECO:0007669"/>
    <property type="project" value="TreeGrafter"/>
</dbReference>
<keyword evidence="3" id="KW-0560">Oxidoreductase</keyword>
<dbReference type="EMBL" id="JAJJMB010003208">
    <property type="protein sequence ID" value="KAI3948982.1"/>
    <property type="molecule type" value="Genomic_DNA"/>
</dbReference>
<dbReference type="Proteomes" id="UP001202328">
    <property type="component" value="Unassembled WGS sequence"/>
</dbReference>
<evidence type="ECO:0000313" key="5">
    <source>
        <dbReference type="Proteomes" id="UP001202328"/>
    </source>
</evidence>
<keyword evidence="5" id="KW-1185">Reference proteome</keyword>
<keyword evidence="2" id="KW-0521">NADP</keyword>
<name>A0AAD4T9K6_9MAGN</name>
<evidence type="ECO:0000313" key="4">
    <source>
        <dbReference type="EMBL" id="KAI3948982.1"/>
    </source>
</evidence>
<dbReference type="SUPFAM" id="SSF51735">
    <property type="entry name" value="NAD(P)-binding Rossmann-fold domains"/>
    <property type="match status" value="1"/>
</dbReference>
<dbReference type="GO" id="GO:0016491">
    <property type="term" value="F:oxidoreductase activity"/>
    <property type="evidence" value="ECO:0007669"/>
    <property type="project" value="UniProtKB-KW"/>
</dbReference>
<organism evidence="4 5">
    <name type="scientific">Papaver atlanticum</name>
    <dbReference type="NCBI Taxonomy" id="357466"/>
    <lineage>
        <taxon>Eukaryota</taxon>
        <taxon>Viridiplantae</taxon>
        <taxon>Streptophyta</taxon>
        <taxon>Embryophyta</taxon>
        <taxon>Tracheophyta</taxon>
        <taxon>Spermatophyta</taxon>
        <taxon>Magnoliopsida</taxon>
        <taxon>Ranunculales</taxon>
        <taxon>Papaveraceae</taxon>
        <taxon>Papaveroideae</taxon>
        <taxon>Papaver</taxon>
    </lineage>
</organism>
<comment type="similarity">
    <text evidence="1">Belongs to the short-chain dehydrogenases/reductases (SDR) family.</text>
</comment>
<dbReference type="InterPro" id="IPR036291">
    <property type="entry name" value="NAD(P)-bd_dom_sf"/>
</dbReference>
<dbReference type="Gene3D" id="3.40.50.720">
    <property type="entry name" value="NAD(P)-binding Rossmann-like Domain"/>
    <property type="match status" value="1"/>
</dbReference>
<dbReference type="InterPro" id="IPR002347">
    <property type="entry name" value="SDR_fam"/>
</dbReference>